<dbReference type="SUPFAM" id="SSF51215">
    <property type="entry name" value="Regulatory protein AraC"/>
    <property type="match status" value="1"/>
</dbReference>
<evidence type="ECO:0000313" key="6">
    <source>
        <dbReference type="Proteomes" id="UP001500236"/>
    </source>
</evidence>
<evidence type="ECO:0000313" key="5">
    <source>
        <dbReference type="EMBL" id="GAA3062290.1"/>
    </source>
</evidence>
<dbReference type="SUPFAM" id="SSF46689">
    <property type="entry name" value="Homeodomain-like"/>
    <property type="match status" value="1"/>
</dbReference>
<gene>
    <name evidence="5" type="ORF">GCM10010529_14570</name>
</gene>
<sequence length="328" mass="36462">MSQQRDEGAVLDLPRTGIDLPSWRAAIGSAVVPLDIRAEGGIPFRGHLRSSTVDDVGLFQLVTTPHSVARTPGLISADDARFYKISLQLAGRGILEQDGRRASLGPGDLAIYDTHRPYRLHFAEASQAMVMIFPQEMVDLAPEEIAQVTASCFPQDRGFGRMINPFFMELGRDLDQLTSTYSARLVHLALDLMVTMLSQELDERQASGASPARHLGREIRDHILRHLGDESLSPASIAAAHYISLRHLYTIFSEEGQTVSAWIRSRRLEHIRRDLADPLQADRPISAVAGRWGLHDAAHFSRVFKAEFGESPSAYRRRHLEQEISLAG</sequence>
<keyword evidence="2" id="KW-0238">DNA-binding</keyword>
<dbReference type="InterPro" id="IPR009057">
    <property type="entry name" value="Homeodomain-like_sf"/>
</dbReference>
<dbReference type="PROSITE" id="PS01124">
    <property type="entry name" value="HTH_ARAC_FAMILY_2"/>
    <property type="match status" value="1"/>
</dbReference>
<dbReference type="PANTHER" id="PTHR46796">
    <property type="entry name" value="HTH-TYPE TRANSCRIPTIONAL ACTIVATOR RHAS-RELATED"/>
    <property type="match status" value="1"/>
</dbReference>
<dbReference type="InterPro" id="IPR050204">
    <property type="entry name" value="AraC_XylS_family_regulators"/>
</dbReference>
<comment type="caution">
    <text evidence="5">The sequence shown here is derived from an EMBL/GenBank/DDBJ whole genome shotgun (WGS) entry which is preliminary data.</text>
</comment>
<dbReference type="SMART" id="SM00342">
    <property type="entry name" value="HTH_ARAC"/>
    <property type="match status" value="1"/>
</dbReference>
<proteinExistence type="predicted"/>
<feature type="domain" description="HTH araC/xylS-type" evidence="4">
    <location>
        <begin position="217"/>
        <end position="318"/>
    </location>
</feature>
<dbReference type="Proteomes" id="UP001500236">
    <property type="component" value="Unassembled WGS sequence"/>
</dbReference>
<dbReference type="InterPro" id="IPR035418">
    <property type="entry name" value="AraC-bd_2"/>
</dbReference>
<keyword evidence="6" id="KW-1185">Reference proteome</keyword>
<accession>A0ABP6LV07</accession>
<dbReference type="PANTHER" id="PTHR46796:SF6">
    <property type="entry name" value="ARAC SUBFAMILY"/>
    <property type="match status" value="1"/>
</dbReference>
<evidence type="ECO:0000256" key="2">
    <source>
        <dbReference type="ARBA" id="ARBA00023125"/>
    </source>
</evidence>
<evidence type="ECO:0000256" key="1">
    <source>
        <dbReference type="ARBA" id="ARBA00023015"/>
    </source>
</evidence>
<dbReference type="Pfam" id="PF14525">
    <property type="entry name" value="AraC_binding_2"/>
    <property type="match status" value="1"/>
</dbReference>
<protein>
    <submittedName>
        <fullName evidence="5">Helix-turn-helix domain-containing protein</fullName>
    </submittedName>
</protein>
<dbReference type="InterPro" id="IPR018060">
    <property type="entry name" value="HTH_AraC"/>
</dbReference>
<evidence type="ECO:0000259" key="4">
    <source>
        <dbReference type="PROSITE" id="PS01124"/>
    </source>
</evidence>
<keyword evidence="3" id="KW-0804">Transcription</keyword>
<organism evidence="5 6">
    <name type="scientific">Nesterenkonia aethiopica</name>
    <dbReference type="NCBI Taxonomy" id="269144"/>
    <lineage>
        <taxon>Bacteria</taxon>
        <taxon>Bacillati</taxon>
        <taxon>Actinomycetota</taxon>
        <taxon>Actinomycetes</taxon>
        <taxon>Micrococcales</taxon>
        <taxon>Micrococcaceae</taxon>
        <taxon>Nesterenkonia</taxon>
    </lineage>
</organism>
<dbReference type="Gene3D" id="1.10.10.60">
    <property type="entry name" value="Homeodomain-like"/>
    <property type="match status" value="1"/>
</dbReference>
<dbReference type="InterPro" id="IPR037923">
    <property type="entry name" value="HTH-like"/>
</dbReference>
<name>A0ABP6LV07_9MICC</name>
<dbReference type="Pfam" id="PF12833">
    <property type="entry name" value="HTH_18"/>
    <property type="match status" value="1"/>
</dbReference>
<reference evidence="6" key="1">
    <citation type="journal article" date="2019" name="Int. J. Syst. Evol. Microbiol.">
        <title>The Global Catalogue of Microorganisms (GCM) 10K type strain sequencing project: providing services to taxonomists for standard genome sequencing and annotation.</title>
        <authorList>
            <consortium name="The Broad Institute Genomics Platform"/>
            <consortium name="The Broad Institute Genome Sequencing Center for Infectious Disease"/>
            <person name="Wu L."/>
            <person name="Ma J."/>
        </authorList>
    </citation>
    <scope>NUCLEOTIDE SEQUENCE [LARGE SCALE GENOMIC DNA]</scope>
    <source>
        <strain evidence="6">JCM 14309</strain>
    </source>
</reference>
<dbReference type="RefSeq" id="WP_344682561.1">
    <property type="nucleotide sequence ID" value="NZ_BAAAVT010000008.1"/>
</dbReference>
<evidence type="ECO:0000256" key="3">
    <source>
        <dbReference type="ARBA" id="ARBA00023163"/>
    </source>
</evidence>
<keyword evidence="1" id="KW-0805">Transcription regulation</keyword>
<dbReference type="EMBL" id="BAAAVT010000008">
    <property type="protein sequence ID" value="GAA3062290.1"/>
    <property type="molecule type" value="Genomic_DNA"/>
</dbReference>